<evidence type="ECO:0000256" key="1">
    <source>
        <dbReference type="ARBA" id="ARBA00022729"/>
    </source>
</evidence>
<evidence type="ECO:0000259" key="3">
    <source>
        <dbReference type="Pfam" id="PF13505"/>
    </source>
</evidence>
<dbReference type="KEGG" id="phe:Phep_0100"/>
<dbReference type="Pfam" id="PF13505">
    <property type="entry name" value="OMP_b-brl"/>
    <property type="match status" value="1"/>
</dbReference>
<accession>C6XY59</accession>
<feature type="domain" description="Outer membrane protein beta-barrel" evidence="3">
    <location>
        <begin position="6"/>
        <end position="224"/>
    </location>
</feature>
<sequence length="235" mass="25599">MKTTLTLLLSALLYVSAAAQSNFYKLGIGGGLGVTQSFADLNKHDYGLAGYGSFDYYFTPFVSMGIEGQMGEINGGDINTDPNNRQFINSYKAFALNAKLYLGALIDYDRSGFTNAIKGLYVGAGAGVIMNKMKFVVREKPNDPNGYVFPGSDSSKDLLVPLNLGIAFNFMDRSGYTRYGLNLNYQANVTLGEGLDGYNDSPIKFKSGNPDVYTYVSIGLKYYFGPMGLSIKSLY</sequence>
<evidence type="ECO:0000313" key="5">
    <source>
        <dbReference type="Proteomes" id="UP000000852"/>
    </source>
</evidence>
<gene>
    <name evidence="4" type="ordered locus">Phep_0100</name>
</gene>
<evidence type="ECO:0000313" key="4">
    <source>
        <dbReference type="EMBL" id="ACU02326.1"/>
    </source>
</evidence>
<keyword evidence="1 2" id="KW-0732">Signal</keyword>
<reference evidence="4 5" key="1">
    <citation type="journal article" date="2009" name="Stand. Genomic Sci.">
        <title>Complete genome sequence of Pedobacter heparinus type strain (HIM 762-3).</title>
        <authorList>
            <person name="Han C."/>
            <person name="Spring S."/>
            <person name="Lapidus A."/>
            <person name="Del Rio T.G."/>
            <person name="Tice H."/>
            <person name="Copeland A."/>
            <person name="Cheng J.F."/>
            <person name="Lucas S."/>
            <person name="Chen F."/>
            <person name="Nolan M."/>
            <person name="Bruce D."/>
            <person name="Goodwin L."/>
            <person name="Pitluck S."/>
            <person name="Ivanova N."/>
            <person name="Mavromatis K."/>
            <person name="Mikhailova N."/>
            <person name="Pati A."/>
            <person name="Chen A."/>
            <person name="Palaniappan K."/>
            <person name="Land M."/>
            <person name="Hauser L."/>
            <person name="Chang Y.J."/>
            <person name="Jeffries C.C."/>
            <person name="Saunders E."/>
            <person name="Chertkov O."/>
            <person name="Brettin T."/>
            <person name="Goker M."/>
            <person name="Rohde M."/>
            <person name="Bristow J."/>
            <person name="Eisen J.A."/>
            <person name="Markowitz V."/>
            <person name="Hugenholtz P."/>
            <person name="Kyrpides N.C."/>
            <person name="Klenk H.P."/>
            <person name="Detter J.C."/>
        </authorList>
    </citation>
    <scope>NUCLEOTIDE SEQUENCE [LARGE SCALE GENOMIC DNA]</scope>
    <source>
        <strain evidence="5">ATCC 13125 / DSM 2366 / CIP 104194 / JCM 7457 / NBRC 12017 / NCIMB 9290 / NRRL B-14731 / HIM 762-3</strain>
    </source>
</reference>
<dbReference type="STRING" id="485917.Phep_0100"/>
<keyword evidence="5" id="KW-1185">Reference proteome</keyword>
<proteinExistence type="predicted"/>
<dbReference type="AlphaFoldDB" id="C6XY59"/>
<organism evidence="4 5">
    <name type="scientific">Pedobacter heparinus (strain ATCC 13125 / DSM 2366 / CIP 104194 / JCM 7457 / NBRC 12017 / NCIMB 9290 / NRRL B-14731 / HIM 762-3)</name>
    <dbReference type="NCBI Taxonomy" id="485917"/>
    <lineage>
        <taxon>Bacteria</taxon>
        <taxon>Pseudomonadati</taxon>
        <taxon>Bacteroidota</taxon>
        <taxon>Sphingobacteriia</taxon>
        <taxon>Sphingobacteriales</taxon>
        <taxon>Sphingobacteriaceae</taxon>
        <taxon>Pedobacter</taxon>
    </lineage>
</organism>
<feature type="chain" id="PRO_5002971946" description="Outer membrane protein beta-barrel domain-containing protein" evidence="2">
    <location>
        <begin position="20"/>
        <end position="235"/>
    </location>
</feature>
<feature type="signal peptide" evidence="2">
    <location>
        <begin position="1"/>
        <end position="19"/>
    </location>
</feature>
<dbReference type="RefSeq" id="WP_012780279.1">
    <property type="nucleotide sequence ID" value="NC_013061.1"/>
</dbReference>
<dbReference type="Proteomes" id="UP000000852">
    <property type="component" value="Chromosome"/>
</dbReference>
<name>C6XY59_PEDHD</name>
<protein>
    <recommendedName>
        <fullName evidence="3">Outer membrane protein beta-barrel domain-containing protein</fullName>
    </recommendedName>
</protein>
<dbReference type="HOGENOM" id="CLU_1219080_0_0_10"/>
<evidence type="ECO:0000256" key="2">
    <source>
        <dbReference type="SAM" id="SignalP"/>
    </source>
</evidence>
<dbReference type="InterPro" id="IPR027385">
    <property type="entry name" value="Beta-barrel_OMP"/>
</dbReference>
<dbReference type="eggNOG" id="ENOG503394Q">
    <property type="taxonomic scope" value="Bacteria"/>
</dbReference>
<dbReference type="EMBL" id="CP001681">
    <property type="protein sequence ID" value="ACU02326.1"/>
    <property type="molecule type" value="Genomic_DNA"/>
</dbReference>